<dbReference type="OrthoDB" id="408631at2759"/>
<dbReference type="PANTHER" id="PTHR23024">
    <property type="entry name" value="ARYLACETAMIDE DEACETYLASE"/>
    <property type="match status" value="1"/>
</dbReference>
<comment type="similarity">
    <text evidence="1">Belongs to the 'GDXG' lipolytic enzyme family.</text>
</comment>
<evidence type="ECO:0000259" key="2">
    <source>
        <dbReference type="Pfam" id="PF07859"/>
    </source>
</evidence>
<feature type="domain" description="Alpha/beta hydrolase fold-3" evidence="2">
    <location>
        <begin position="76"/>
        <end position="300"/>
    </location>
</feature>
<dbReference type="Pfam" id="PF07859">
    <property type="entry name" value="Abhydrolase_3"/>
    <property type="match status" value="1"/>
</dbReference>
<evidence type="ECO:0000313" key="4">
    <source>
        <dbReference type="Proteomes" id="UP000595140"/>
    </source>
</evidence>
<dbReference type="InterPro" id="IPR013094">
    <property type="entry name" value="AB_hydrolase_3"/>
</dbReference>
<dbReference type="Proteomes" id="UP000595140">
    <property type="component" value="Unassembled WGS sequence"/>
</dbReference>
<dbReference type="SUPFAM" id="SSF53474">
    <property type="entry name" value="alpha/beta-Hydrolases"/>
    <property type="match status" value="1"/>
</dbReference>
<sequence length="323" mass="35602">MGTTLPHVVEDHLGLVKLYSDGTVFRPEDVLARVPSPVYDDSPVAWNDTLFDGSHGLHLRIYRPRSAAAAAALPVVFFFHGGGFCIGSRAWPNHHATCVRLCSDLRAVVLAPDYRLAPEHRLPAAAEDAFSALMWLAGQARDRSREGVLGEGVDFGRVFVVGYAPGGNMAHHLAVRLGAGSLELAPVRVRGYVMLAPFFGGTARTKSESEGPPEPRLNLQTIDRFWRMALPPGQNTDHPMANPFGPESPSLERVRLDPILVMVGGREIVKDRVEKYVIKMKSLKKEVDFVVFQGEYHGFFINDPFSDVGDLVVEKIMDFMSKV</sequence>
<accession>A0A484LCR9</accession>
<proteinExistence type="inferred from homology"/>
<dbReference type="InterPro" id="IPR050466">
    <property type="entry name" value="Carboxylest/Gibb_receptor"/>
</dbReference>
<evidence type="ECO:0000256" key="1">
    <source>
        <dbReference type="ARBA" id="ARBA00010515"/>
    </source>
</evidence>
<dbReference type="PANTHER" id="PTHR23024:SF406">
    <property type="entry name" value="CARBOXYLESTERASE 15-RELATED"/>
    <property type="match status" value="1"/>
</dbReference>
<dbReference type="AlphaFoldDB" id="A0A484LCR9"/>
<gene>
    <name evidence="3" type="ORF">CCAM_LOCUS15913</name>
</gene>
<keyword evidence="4" id="KW-1185">Reference proteome</keyword>
<dbReference type="Gene3D" id="3.40.50.1820">
    <property type="entry name" value="alpha/beta hydrolase"/>
    <property type="match status" value="1"/>
</dbReference>
<protein>
    <recommendedName>
        <fullName evidence="2">Alpha/beta hydrolase fold-3 domain-containing protein</fullName>
    </recommendedName>
</protein>
<organism evidence="3 4">
    <name type="scientific">Cuscuta campestris</name>
    <dbReference type="NCBI Taxonomy" id="132261"/>
    <lineage>
        <taxon>Eukaryota</taxon>
        <taxon>Viridiplantae</taxon>
        <taxon>Streptophyta</taxon>
        <taxon>Embryophyta</taxon>
        <taxon>Tracheophyta</taxon>
        <taxon>Spermatophyta</taxon>
        <taxon>Magnoliopsida</taxon>
        <taxon>eudicotyledons</taxon>
        <taxon>Gunneridae</taxon>
        <taxon>Pentapetalae</taxon>
        <taxon>asterids</taxon>
        <taxon>lamiids</taxon>
        <taxon>Solanales</taxon>
        <taxon>Convolvulaceae</taxon>
        <taxon>Cuscuteae</taxon>
        <taxon>Cuscuta</taxon>
        <taxon>Cuscuta subgen. Grammica</taxon>
        <taxon>Cuscuta sect. Cleistogrammica</taxon>
    </lineage>
</organism>
<name>A0A484LCR9_9ASTE</name>
<reference evidence="3 4" key="1">
    <citation type="submission" date="2018-04" db="EMBL/GenBank/DDBJ databases">
        <authorList>
            <person name="Vogel A."/>
        </authorList>
    </citation>
    <scope>NUCLEOTIDE SEQUENCE [LARGE SCALE GENOMIC DNA]</scope>
</reference>
<dbReference type="GO" id="GO:0016787">
    <property type="term" value="F:hydrolase activity"/>
    <property type="evidence" value="ECO:0007669"/>
    <property type="project" value="InterPro"/>
</dbReference>
<evidence type="ECO:0000313" key="3">
    <source>
        <dbReference type="EMBL" id="VFQ74137.1"/>
    </source>
</evidence>
<dbReference type="InterPro" id="IPR029058">
    <property type="entry name" value="AB_hydrolase_fold"/>
</dbReference>
<dbReference type="EMBL" id="OOIL02001316">
    <property type="protein sequence ID" value="VFQ74137.1"/>
    <property type="molecule type" value="Genomic_DNA"/>
</dbReference>